<dbReference type="AlphaFoldDB" id="D6PJ90"/>
<dbReference type="InterPro" id="IPR029052">
    <property type="entry name" value="Metallo-depent_PP-like"/>
</dbReference>
<dbReference type="EMBL" id="GU943097">
    <property type="protein sequence ID" value="ADD95791.1"/>
    <property type="molecule type" value="Genomic_DNA"/>
</dbReference>
<protein>
    <recommendedName>
        <fullName evidence="2">Calcineurin-like phosphoesterase domain-containing protein</fullName>
    </recommendedName>
</protein>
<dbReference type="Gene3D" id="3.60.21.10">
    <property type="match status" value="1"/>
</dbReference>
<dbReference type="PANTHER" id="PTHR11575:SF48">
    <property type="entry name" value="5'-NUCLEOTIDASE"/>
    <property type="match status" value="1"/>
</dbReference>
<reference evidence="1" key="1">
    <citation type="journal article" date="2010" name="ISME J.">
        <title>Metagenome of the Mediterranean deep chlorophyll maximum studied by direct and fosmid library 454 pyrosequencing.</title>
        <authorList>
            <person name="Ghai R."/>
            <person name="Martin-Cuadrado A.B."/>
            <person name="Molto A.G."/>
            <person name="Heredia I.G."/>
            <person name="Cabrera R."/>
            <person name="Martin J."/>
            <person name="Verdu M."/>
            <person name="Deschamps P."/>
            <person name="Moreira D."/>
            <person name="Lopez-Garcia P."/>
            <person name="Mira A."/>
            <person name="Rodriguez-Valera F."/>
        </authorList>
    </citation>
    <scope>NUCLEOTIDE SEQUENCE</scope>
</reference>
<sequence>MARHPERGRKEDVKYLDFVKEGQRLADELRAQGAGLVLALTHMRLPNDERLARETRGIDIILAGHDHHYEVKEVDHTLILKSGTGAHFFMIPAPQCVFGRSLRISPRHAPRA</sequence>
<organism evidence="1">
    <name type="scientific">uncultured organism MedDCM-OCT-S08-C288</name>
    <dbReference type="NCBI Taxonomy" id="743637"/>
    <lineage>
        <taxon>unclassified sequences</taxon>
        <taxon>environmental samples</taxon>
    </lineage>
</organism>
<dbReference type="PANTHER" id="PTHR11575">
    <property type="entry name" value="5'-NUCLEOTIDASE-RELATED"/>
    <property type="match status" value="1"/>
</dbReference>
<name>D6PJ90_9ZZZZ</name>
<dbReference type="SUPFAM" id="SSF56300">
    <property type="entry name" value="Metallo-dependent phosphatases"/>
    <property type="match status" value="1"/>
</dbReference>
<evidence type="ECO:0008006" key="2">
    <source>
        <dbReference type="Google" id="ProtNLM"/>
    </source>
</evidence>
<proteinExistence type="predicted"/>
<dbReference type="InterPro" id="IPR006179">
    <property type="entry name" value="5_nucleotidase/apyrase"/>
</dbReference>
<dbReference type="GO" id="GO:0009166">
    <property type="term" value="P:nucleotide catabolic process"/>
    <property type="evidence" value="ECO:0007669"/>
    <property type="project" value="InterPro"/>
</dbReference>
<dbReference type="GO" id="GO:0016787">
    <property type="term" value="F:hydrolase activity"/>
    <property type="evidence" value="ECO:0007669"/>
    <property type="project" value="InterPro"/>
</dbReference>
<accession>D6PJ90</accession>
<evidence type="ECO:0000313" key="1">
    <source>
        <dbReference type="EMBL" id="ADD95791.1"/>
    </source>
</evidence>